<dbReference type="STRING" id="6526.A0A2C9LHC6"/>
<dbReference type="Gene3D" id="3.30.40.10">
    <property type="entry name" value="Zinc/RING finger domain, C3HC4 (zinc finger)"/>
    <property type="match status" value="1"/>
</dbReference>
<evidence type="ECO:0000256" key="2">
    <source>
        <dbReference type="ARBA" id="ARBA00012483"/>
    </source>
</evidence>
<name>A0A2C9LHC6_BIOGL</name>
<feature type="zinc finger region" description="C3H1-type" evidence="7">
    <location>
        <begin position="43"/>
        <end position="71"/>
    </location>
</feature>
<keyword evidence="3" id="KW-0808">Transferase</keyword>
<dbReference type="VEuPathDB" id="VectorBase:BGLB031209"/>
<evidence type="ECO:0000256" key="1">
    <source>
        <dbReference type="ARBA" id="ARBA00000900"/>
    </source>
</evidence>
<feature type="domain" description="C3H1-type" evidence="9">
    <location>
        <begin position="43"/>
        <end position="71"/>
    </location>
</feature>
<dbReference type="InterPro" id="IPR000571">
    <property type="entry name" value="Znf_CCCH"/>
</dbReference>
<dbReference type="PANTHER" id="PTHR11224:SF10">
    <property type="entry name" value="IP09428P-RELATED"/>
    <property type="match status" value="1"/>
</dbReference>
<dbReference type="EnsemblMetazoa" id="BGLB031209-RA">
    <property type="protein sequence ID" value="BGLB031209-PA"/>
    <property type="gene ID" value="BGLB031209"/>
</dbReference>
<dbReference type="PROSITE" id="PS50089">
    <property type="entry name" value="ZF_RING_2"/>
    <property type="match status" value="1"/>
</dbReference>
<keyword evidence="5 7" id="KW-0863">Zinc-finger</keyword>
<dbReference type="InterPro" id="IPR013083">
    <property type="entry name" value="Znf_RING/FYVE/PHD"/>
</dbReference>
<dbReference type="SUPFAM" id="SSF57850">
    <property type="entry name" value="RING/U-box"/>
    <property type="match status" value="1"/>
</dbReference>
<protein>
    <recommendedName>
        <fullName evidence="2">RING-type E3 ubiquitin transferase</fullName>
        <ecNumber evidence="2">2.3.2.27</ecNumber>
    </recommendedName>
</protein>
<evidence type="ECO:0000313" key="10">
    <source>
        <dbReference type="EnsemblMetazoa" id="BGLB031209-PA"/>
    </source>
</evidence>
<evidence type="ECO:0000256" key="4">
    <source>
        <dbReference type="ARBA" id="ARBA00022723"/>
    </source>
</evidence>
<evidence type="ECO:0000259" key="9">
    <source>
        <dbReference type="PROSITE" id="PS50103"/>
    </source>
</evidence>
<accession>A0A2C9LHC6</accession>
<dbReference type="InterPro" id="IPR017907">
    <property type="entry name" value="Znf_RING_CS"/>
</dbReference>
<feature type="domain" description="C3H1-type" evidence="9">
    <location>
        <begin position="193"/>
        <end position="220"/>
    </location>
</feature>
<evidence type="ECO:0000256" key="7">
    <source>
        <dbReference type="PROSITE-ProRule" id="PRU00723"/>
    </source>
</evidence>
<dbReference type="Pfam" id="PF13639">
    <property type="entry name" value="zf-RING_2"/>
    <property type="match status" value="1"/>
</dbReference>
<dbReference type="VEuPathDB" id="VectorBase:BGLAX_029131"/>
<evidence type="ECO:0000256" key="6">
    <source>
        <dbReference type="ARBA" id="ARBA00022833"/>
    </source>
</evidence>
<dbReference type="PROSITE" id="PS00518">
    <property type="entry name" value="ZF_RING_1"/>
    <property type="match status" value="1"/>
</dbReference>
<dbReference type="PROSITE" id="PS50103">
    <property type="entry name" value="ZF_C3H1"/>
    <property type="match status" value="2"/>
</dbReference>
<dbReference type="AlphaFoldDB" id="A0A2C9LHC6"/>
<dbReference type="Proteomes" id="UP000076420">
    <property type="component" value="Unassembled WGS sequence"/>
</dbReference>
<feature type="zinc finger region" description="C3H1-type" evidence="7">
    <location>
        <begin position="193"/>
        <end position="220"/>
    </location>
</feature>
<sequence length="351" mass="40563">MAEGGSESFSPNIRLLYDPRFLFEGPYQCKEGKCCQILSDKTSSTTNSCHHYFVYRRCCNRRQCRFRHCKPDQHVIQTTSEGQGILENVYKLLYSSQEVVDNSSPIIINDLQGCDILTEMGGHGSSKLLDQTATIESEPPTKRSRYDYTPCLEDDDFLRAEVIVPKRNCSREDGTEQFTSDLKTFLDNKETHGFIQDLCPYNDMDECPYQDNCPFLHGDLCSVCRMPRLHPLDLNRRIQHATDCLTLHEKQSLDKECGICQELIFEEDSVFGLLQNCKHSFCLDCLNQWQLLGPNETRLTCPMCRTESQISFPSRYWYECSEEKHRLALDEKLFEHKLMLATFSIMTSAVL</sequence>
<dbReference type="EC" id="2.3.2.27" evidence="2"/>
<keyword evidence="6 7" id="KW-0862">Zinc</keyword>
<dbReference type="SMART" id="SM00184">
    <property type="entry name" value="RING"/>
    <property type="match status" value="1"/>
</dbReference>
<dbReference type="InterPro" id="IPR045072">
    <property type="entry name" value="MKRN-like"/>
</dbReference>
<dbReference type="GO" id="GO:0061630">
    <property type="term" value="F:ubiquitin protein ligase activity"/>
    <property type="evidence" value="ECO:0007669"/>
    <property type="project" value="UniProtKB-EC"/>
</dbReference>
<evidence type="ECO:0000259" key="8">
    <source>
        <dbReference type="PROSITE" id="PS50089"/>
    </source>
</evidence>
<dbReference type="GO" id="GO:0008270">
    <property type="term" value="F:zinc ion binding"/>
    <property type="evidence" value="ECO:0007669"/>
    <property type="project" value="UniProtKB-KW"/>
</dbReference>
<comment type="catalytic activity">
    <reaction evidence="1">
        <text>S-ubiquitinyl-[E2 ubiquitin-conjugating enzyme]-L-cysteine + [acceptor protein]-L-lysine = [E2 ubiquitin-conjugating enzyme]-L-cysteine + N(6)-ubiquitinyl-[acceptor protein]-L-lysine.</text>
        <dbReference type="EC" id="2.3.2.27"/>
    </reaction>
</comment>
<reference evidence="10" key="1">
    <citation type="submission" date="2020-05" db="UniProtKB">
        <authorList>
            <consortium name="EnsemblMetazoa"/>
        </authorList>
    </citation>
    <scope>IDENTIFICATION</scope>
    <source>
        <strain evidence="10">BB02</strain>
    </source>
</reference>
<evidence type="ECO:0000313" key="11">
    <source>
        <dbReference type="Proteomes" id="UP000076420"/>
    </source>
</evidence>
<organism evidence="10 11">
    <name type="scientific">Biomphalaria glabrata</name>
    <name type="common">Bloodfluke planorb</name>
    <name type="synonym">Freshwater snail</name>
    <dbReference type="NCBI Taxonomy" id="6526"/>
    <lineage>
        <taxon>Eukaryota</taxon>
        <taxon>Metazoa</taxon>
        <taxon>Spiralia</taxon>
        <taxon>Lophotrochozoa</taxon>
        <taxon>Mollusca</taxon>
        <taxon>Gastropoda</taxon>
        <taxon>Heterobranchia</taxon>
        <taxon>Euthyneura</taxon>
        <taxon>Panpulmonata</taxon>
        <taxon>Hygrophila</taxon>
        <taxon>Lymnaeoidea</taxon>
        <taxon>Planorbidae</taxon>
        <taxon>Biomphalaria</taxon>
    </lineage>
</organism>
<evidence type="ECO:0000256" key="5">
    <source>
        <dbReference type="ARBA" id="ARBA00022771"/>
    </source>
</evidence>
<feature type="domain" description="RING-type" evidence="8">
    <location>
        <begin position="257"/>
        <end position="305"/>
    </location>
</feature>
<dbReference type="InterPro" id="IPR001841">
    <property type="entry name" value="Znf_RING"/>
</dbReference>
<proteinExistence type="predicted"/>
<dbReference type="PANTHER" id="PTHR11224">
    <property type="entry name" value="MAKORIN-RELATED"/>
    <property type="match status" value="1"/>
</dbReference>
<keyword evidence="4 7" id="KW-0479">Metal-binding</keyword>
<dbReference type="KEGG" id="bgt:106061280"/>
<gene>
    <name evidence="10" type="primary">106061280</name>
</gene>
<dbReference type="GO" id="GO:0000209">
    <property type="term" value="P:protein polyubiquitination"/>
    <property type="evidence" value="ECO:0007669"/>
    <property type="project" value="InterPro"/>
</dbReference>
<evidence type="ECO:0000256" key="3">
    <source>
        <dbReference type="ARBA" id="ARBA00022679"/>
    </source>
</evidence>